<dbReference type="GO" id="GO:0005783">
    <property type="term" value="C:endoplasmic reticulum"/>
    <property type="evidence" value="ECO:0000318"/>
    <property type="project" value="GO_Central"/>
</dbReference>
<keyword evidence="2" id="KW-0677">Repeat</keyword>
<evidence type="ECO:0000259" key="5">
    <source>
        <dbReference type="PROSITE" id="PS50222"/>
    </source>
</evidence>
<keyword evidence="3" id="KW-0106">Calcium</keyword>
<dbReference type="InterPro" id="IPR018247">
    <property type="entry name" value="EF_Hand_1_Ca_BS"/>
</dbReference>
<evidence type="ECO:0000256" key="4">
    <source>
        <dbReference type="SAM" id="Phobius"/>
    </source>
</evidence>
<dbReference type="AlphaFoldDB" id="A0A7I4CG18"/>
<feature type="domain" description="EF-hand" evidence="5">
    <location>
        <begin position="327"/>
        <end position="362"/>
    </location>
</feature>
<name>A0A7I4CG18_PHYPA</name>
<dbReference type="Proteomes" id="UP000006727">
    <property type="component" value="Chromosome 23"/>
</dbReference>
<dbReference type="SMART" id="SM00054">
    <property type="entry name" value="EFh"/>
    <property type="match status" value="4"/>
</dbReference>
<dbReference type="InParanoid" id="A0A7I4CG18"/>
<protein>
    <recommendedName>
        <fullName evidence="5">EF-hand domain-containing protein</fullName>
    </recommendedName>
</protein>
<dbReference type="Gramene" id="Pp3c23_22490V3.8">
    <property type="protein sequence ID" value="Pp3c23_22490V3.8"/>
    <property type="gene ID" value="Pp3c23_22490"/>
</dbReference>
<dbReference type="PANTHER" id="PTHR10827">
    <property type="entry name" value="RETICULOCALBIN"/>
    <property type="match status" value="1"/>
</dbReference>
<evidence type="ECO:0000256" key="2">
    <source>
        <dbReference type="ARBA" id="ARBA00022737"/>
    </source>
</evidence>
<reference evidence="6 7" key="2">
    <citation type="journal article" date="2018" name="Plant J.">
        <title>The Physcomitrella patens chromosome-scale assembly reveals moss genome structure and evolution.</title>
        <authorList>
            <person name="Lang D."/>
            <person name="Ullrich K.K."/>
            <person name="Murat F."/>
            <person name="Fuchs J."/>
            <person name="Jenkins J."/>
            <person name="Haas F.B."/>
            <person name="Piednoel M."/>
            <person name="Gundlach H."/>
            <person name="Van Bel M."/>
            <person name="Meyberg R."/>
            <person name="Vives C."/>
            <person name="Morata J."/>
            <person name="Symeonidi A."/>
            <person name="Hiss M."/>
            <person name="Muchero W."/>
            <person name="Kamisugi Y."/>
            <person name="Saleh O."/>
            <person name="Blanc G."/>
            <person name="Decker E.L."/>
            <person name="van Gessel N."/>
            <person name="Grimwood J."/>
            <person name="Hayes R.D."/>
            <person name="Graham S.W."/>
            <person name="Gunter L.E."/>
            <person name="McDaniel S.F."/>
            <person name="Hoernstein S.N.W."/>
            <person name="Larsson A."/>
            <person name="Li F.W."/>
            <person name="Perroud P.F."/>
            <person name="Phillips J."/>
            <person name="Ranjan P."/>
            <person name="Rokshar D.S."/>
            <person name="Rothfels C.J."/>
            <person name="Schneider L."/>
            <person name="Shu S."/>
            <person name="Stevenson D.W."/>
            <person name="Thummler F."/>
            <person name="Tillich M."/>
            <person name="Villarreal Aguilar J.C."/>
            <person name="Widiez T."/>
            <person name="Wong G.K."/>
            <person name="Wymore A."/>
            <person name="Zhang Y."/>
            <person name="Zimmer A.D."/>
            <person name="Quatrano R.S."/>
            <person name="Mayer K.F.X."/>
            <person name="Goodstein D."/>
            <person name="Casacuberta J.M."/>
            <person name="Vandepoele K."/>
            <person name="Reski R."/>
            <person name="Cuming A.C."/>
            <person name="Tuskan G.A."/>
            <person name="Maumus F."/>
            <person name="Salse J."/>
            <person name="Schmutz J."/>
            <person name="Rensing S.A."/>
        </authorList>
    </citation>
    <scope>NUCLEOTIDE SEQUENCE [LARGE SCALE GENOMIC DNA]</scope>
    <source>
        <strain evidence="6 7">cv. Gransden 2004</strain>
    </source>
</reference>
<dbReference type="InterPro" id="IPR002048">
    <property type="entry name" value="EF_hand_dom"/>
</dbReference>
<evidence type="ECO:0000313" key="6">
    <source>
        <dbReference type="EnsemblPlants" id="Pp3c23_22490V3.8"/>
    </source>
</evidence>
<dbReference type="InterPro" id="IPR011992">
    <property type="entry name" value="EF-hand-dom_pair"/>
</dbReference>
<dbReference type="EnsemblPlants" id="Pp3c23_22490V3.8">
    <property type="protein sequence ID" value="Pp3c23_22490V3.8"/>
    <property type="gene ID" value="Pp3c23_22490"/>
</dbReference>
<keyword evidence="1" id="KW-0479">Metal-binding</keyword>
<keyword evidence="4" id="KW-1133">Transmembrane helix</keyword>
<dbReference type="GO" id="GO:0005509">
    <property type="term" value="F:calcium ion binding"/>
    <property type="evidence" value="ECO:0000318"/>
    <property type="project" value="GO_Central"/>
</dbReference>
<keyword evidence="7" id="KW-1185">Reference proteome</keyword>
<evidence type="ECO:0000256" key="3">
    <source>
        <dbReference type="ARBA" id="ARBA00022837"/>
    </source>
</evidence>
<dbReference type="Pfam" id="PF13499">
    <property type="entry name" value="EF-hand_7"/>
    <property type="match status" value="2"/>
</dbReference>
<dbReference type="EMBL" id="ABEU02000023">
    <property type="status" value="NOT_ANNOTATED_CDS"/>
    <property type="molecule type" value="Genomic_DNA"/>
</dbReference>
<dbReference type="PANTHER" id="PTHR10827:SF98">
    <property type="entry name" value="45 KDA CALCIUM-BINDING PROTEIN"/>
    <property type="match status" value="1"/>
</dbReference>
<feature type="domain" description="EF-hand" evidence="5">
    <location>
        <begin position="417"/>
        <end position="452"/>
    </location>
</feature>
<dbReference type="FunCoup" id="A0A7I4CG18">
    <property type="interactions" value="2609"/>
</dbReference>
<keyword evidence="4" id="KW-0472">Membrane</keyword>
<proteinExistence type="predicted"/>
<reference evidence="6 7" key="1">
    <citation type="journal article" date="2008" name="Science">
        <title>The Physcomitrella genome reveals evolutionary insights into the conquest of land by plants.</title>
        <authorList>
            <person name="Rensing S."/>
            <person name="Lang D."/>
            <person name="Zimmer A."/>
            <person name="Terry A."/>
            <person name="Salamov A."/>
            <person name="Shapiro H."/>
            <person name="Nishiyama T."/>
            <person name="Perroud P.-F."/>
            <person name="Lindquist E."/>
            <person name="Kamisugi Y."/>
            <person name="Tanahashi T."/>
            <person name="Sakakibara K."/>
            <person name="Fujita T."/>
            <person name="Oishi K."/>
            <person name="Shin-I T."/>
            <person name="Kuroki Y."/>
            <person name="Toyoda A."/>
            <person name="Suzuki Y."/>
            <person name="Hashimoto A."/>
            <person name="Yamaguchi K."/>
            <person name="Sugano A."/>
            <person name="Kohara Y."/>
            <person name="Fujiyama A."/>
            <person name="Anterola A."/>
            <person name="Aoki S."/>
            <person name="Ashton N."/>
            <person name="Barbazuk W.B."/>
            <person name="Barker E."/>
            <person name="Bennetzen J."/>
            <person name="Bezanilla M."/>
            <person name="Blankenship R."/>
            <person name="Cho S.H."/>
            <person name="Dutcher S."/>
            <person name="Estelle M."/>
            <person name="Fawcett J.A."/>
            <person name="Gundlach H."/>
            <person name="Hanada K."/>
            <person name="Heyl A."/>
            <person name="Hicks K.A."/>
            <person name="Hugh J."/>
            <person name="Lohr M."/>
            <person name="Mayer K."/>
            <person name="Melkozernov A."/>
            <person name="Murata T."/>
            <person name="Nelson D."/>
            <person name="Pils B."/>
            <person name="Prigge M."/>
            <person name="Reiss B."/>
            <person name="Renner T."/>
            <person name="Rombauts S."/>
            <person name="Rushton P."/>
            <person name="Sanderfoot A."/>
            <person name="Schween G."/>
            <person name="Shiu S.-H."/>
            <person name="Stueber K."/>
            <person name="Theodoulou F.L."/>
            <person name="Tu H."/>
            <person name="Van de Peer Y."/>
            <person name="Verrier P.J."/>
            <person name="Waters E."/>
            <person name="Wood A."/>
            <person name="Yang L."/>
            <person name="Cove D."/>
            <person name="Cuming A."/>
            <person name="Hasebe M."/>
            <person name="Lucas S."/>
            <person name="Mishler D.B."/>
            <person name="Reski R."/>
            <person name="Grigoriev I."/>
            <person name="Quatrano R.S."/>
            <person name="Boore J.L."/>
        </authorList>
    </citation>
    <scope>NUCLEOTIDE SEQUENCE [LARGE SCALE GENOMIC DNA]</scope>
    <source>
        <strain evidence="6 7">cv. Gransden 2004</strain>
    </source>
</reference>
<organism evidence="6 7">
    <name type="scientific">Physcomitrium patens</name>
    <name type="common">Spreading-leaved earth moss</name>
    <name type="synonym">Physcomitrella patens</name>
    <dbReference type="NCBI Taxonomy" id="3218"/>
    <lineage>
        <taxon>Eukaryota</taxon>
        <taxon>Viridiplantae</taxon>
        <taxon>Streptophyta</taxon>
        <taxon>Embryophyta</taxon>
        <taxon>Bryophyta</taxon>
        <taxon>Bryophytina</taxon>
        <taxon>Bryopsida</taxon>
        <taxon>Funariidae</taxon>
        <taxon>Funariales</taxon>
        <taxon>Funariaceae</taxon>
        <taxon>Physcomitrium</taxon>
    </lineage>
</organism>
<evidence type="ECO:0000256" key="1">
    <source>
        <dbReference type="ARBA" id="ARBA00022723"/>
    </source>
</evidence>
<gene>
    <name evidence="6" type="primary">LOC112275874</name>
</gene>
<accession>A0A7I4CG18</accession>
<feature type="transmembrane region" description="Helical" evidence="4">
    <location>
        <begin position="108"/>
        <end position="126"/>
    </location>
</feature>
<dbReference type="SUPFAM" id="SSF47473">
    <property type="entry name" value="EF-hand"/>
    <property type="match status" value="2"/>
</dbReference>
<evidence type="ECO:0000313" key="7">
    <source>
        <dbReference type="Proteomes" id="UP000006727"/>
    </source>
</evidence>
<keyword evidence="4" id="KW-0812">Transmembrane</keyword>
<sequence length="507" mass="58967">MTPTISQIRIRTLVSRSESYDTTSGNAYSRPIDPPSQSLLTFSDLLQRCSLTPPSALLPSKLWSFSSSWNVVLNPSPWTNNGFLLSSVLFKGNYSHEGSGTMAASTSFSSFIYLLLVVAFMTLYLVSHSPSNLHTRSHRRTLPGKRIKVRAVHHDKKHHDPVAFDPIVADFERRKEDLAWEKQHFEDQYKKLGEQLQKNGGISHHEEPYRGEPLKILKNDQVDPHDVDPDYEDPEEYLNDEDQFNITERLTSLFPLIDINPRDDYVTSLELLEWHLVQGKKAMLHRSDREMESHDKNHDGLVSLEEYLPHVLGAEQVAAGHNSTEFDDAGWYKQQFEVCDRDNDGLLNATEFNDFLHPDDSNNPRVRQWCRLEQIRTHDTNKDGKIGWEEFHHGLFDQLQDEQDYHHPKLAEQLEAEKLVQSKRKFAELDRNKDGYLTEDEIAPVMEKLRPGELYYAKQQSDYLLHEADENRDERLSLDEMLNHPYIFYSTAYDEDEFDPAIHDEFR</sequence>
<feature type="domain" description="EF-hand" evidence="5">
    <location>
        <begin position="375"/>
        <end position="401"/>
    </location>
</feature>
<reference evidence="6" key="3">
    <citation type="submission" date="2020-12" db="UniProtKB">
        <authorList>
            <consortium name="EnsemblPlants"/>
        </authorList>
    </citation>
    <scope>IDENTIFICATION</scope>
</reference>
<dbReference type="Gene3D" id="1.10.238.10">
    <property type="entry name" value="EF-hand"/>
    <property type="match status" value="2"/>
</dbReference>
<dbReference type="PROSITE" id="PS50222">
    <property type="entry name" value="EF_HAND_2"/>
    <property type="match status" value="3"/>
</dbReference>
<dbReference type="PROSITE" id="PS00018">
    <property type="entry name" value="EF_HAND_1"/>
    <property type="match status" value="4"/>
</dbReference>